<dbReference type="InterPro" id="IPR050751">
    <property type="entry name" value="ECM_structural_protein"/>
</dbReference>
<evidence type="ECO:0000256" key="9">
    <source>
        <dbReference type="ARBA" id="ARBA00023180"/>
    </source>
</evidence>
<dbReference type="InterPro" id="IPR049883">
    <property type="entry name" value="NOTCH1_EGF-like"/>
</dbReference>
<dbReference type="PROSITE" id="PS50923">
    <property type="entry name" value="SUSHI"/>
    <property type="match status" value="1"/>
</dbReference>
<dbReference type="PROSITE" id="PS00022">
    <property type="entry name" value="EGF_1"/>
    <property type="match status" value="1"/>
</dbReference>
<dbReference type="InterPro" id="IPR001881">
    <property type="entry name" value="EGF-like_Ca-bd_dom"/>
</dbReference>
<dbReference type="InterPro" id="IPR000742">
    <property type="entry name" value="EGF"/>
</dbReference>
<dbReference type="CDD" id="cd00054">
    <property type="entry name" value="EGF_CA"/>
    <property type="match status" value="2"/>
</dbReference>
<dbReference type="InterPro" id="IPR009030">
    <property type="entry name" value="Growth_fac_rcpt_cys_sf"/>
</dbReference>
<dbReference type="Pfam" id="PF00008">
    <property type="entry name" value="EGF"/>
    <property type="match status" value="1"/>
</dbReference>
<dbReference type="CDD" id="cd00033">
    <property type="entry name" value="CCP"/>
    <property type="match status" value="1"/>
</dbReference>
<dbReference type="EMBL" id="CAAE01015006">
    <property type="protein sequence ID" value="CAG09480.1"/>
    <property type="molecule type" value="Genomic_DNA"/>
</dbReference>
<dbReference type="SMART" id="SM00181">
    <property type="entry name" value="EGF"/>
    <property type="match status" value="3"/>
</dbReference>
<dbReference type="PRINTS" id="PR00010">
    <property type="entry name" value="EGFBLOOD"/>
</dbReference>
<evidence type="ECO:0000259" key="14">
    <source>
        <dbReference type="PROSITE" id="PS50923"/>
    </source>
</evidence>
<proteinExistence type="inferred from homology"/>
<evidence type="ECO:0000256" key="12">
    <source>
        <dbReference type="SAM" id="MobiDB-lite"/>
    </source>
</evidence>
<evidence type="ECO:0000256" key="6">
    <source>
        <dbReference type="ARBA" id="ARBA00022737"/>
    </source>
</evidence>
<accession>Q4RQ52</accession>
<dbReference type="SUPFAM" id="SSF57184">
    <property type="entry name" value="Growth factor receptor domain"/>
    <property type="match status" value="1"/>
</dbReference>
<feature type="domain" description="EGF-like" evidence="13">
    <location>
        <begin position="115"/>
        <end position="151"/>
    </location>
</feature>
<name>Q4RQ52_TETNG</name>
<dbReference type="Pfam" id="PF07645">
    <property type="entry name" value="EGF_CA"/>
    <property type="match status" value="1"/>
</dbReference>
<keyword evidence="4" id="KW-0272">Extracellular matrix</keyword>
<dbReference type="InterPro" id="IPR000436">
    <property type="entry name" value="Sushi_SCR_CCP_dom"/>
</dbReference>
<dbReference type="FunFam" id="2.10.25.10:FF:000568">
    <property type="entry name" value="Fibulin 7"/>
    <property type="match status" value="1"/>
</dbReference>
<dbReference type="SMART" id="SM00032">
    <property type="entry name" value="CCP"/>
    <property type="match status" value="1"/>
</dbReference>
<feature type="region of interest" description="Disordered" evidence="12">
    <location>
        <begin position="260"/>
        <end position="285"/>
    </location>
</feature>
<dbReference type="PROSITE" id="PS01186">
    <property type="entry name" value="EGF_2"/>
    <property type="match status" value="1"/>
</dbReference>
<dbReference type="InterPro" id="IPR000152">
    <property type="entry name" value="EGF-type_Asp/Asn_hydroxyl_site"/>
</dbReference>
<dbReference type="InterPro" id="IPR055088">
    <property type="entry name" value="Fibulin_C"/>
</dbReference>
<evidence type="ECO:0000256" key="7">
    <source>
        <dbReference type="ARBA" id="ARBA00022837"/>
    </source>
</evidence>
<keyword evidence="5 10" id="KW-0245">EGF-like domain</keyword>
<dbReference type="SUPFAM" id="SSF57535">
    <property type="entry name" value="Complement control module/SCR domain"/>
    <property type="match status" value="1"/>
</dbReference>
<evidence type="ECO:0000259" key="13">
    <source>
        <dbReference type="PROSITE" id="PS50026"/>
    </source>
</evidence>
<evidence type="ECO:0000256" key="11">
    <source>
        <dbReference type="PROSITE-ProRule" id="PRU00302"/>
    </source>
</evidence>
<dbReference type="GO" id="GO:0005509">
    <property type="term" value="F:calcium ion binding"/>
    <property type="evidence" value="ECO:0007669"/>
    <property type="project" value="InterPro"/>
</dbReference>
<dbReference type="PROSITE" id="PS00010">
    <property type="entry name" value="ASX_HYDROXYL"/>
    <property type="match status" value="1"/>
</dbReference>
<dbReference type="PROSITE" id="PS01187">
    <property type="entry name" value="EGF_CA"/>
    <property type="match status" value="1"/>
</dbReference>
<evidence type="ECO:0000256" key="4">
    <source>
        <dbReference type="ARBA" id="ARBA00022530"/>
    </source>
</evidence>
<comment type="subcellular location">
    <subcellularLocation>
        <location evidence="1">Secreted</location>
        <location evidence="1">Extracellular space</location>
        <location evidence="1">Extracellular matrix</location>
    </subcellularLocation>
</comment>
<dbReference type="Gene3D" id="2.10.70.10">
    <property type="entry name" value="Complement Module, domain 1"/>
    <property type="match status" value="1"/>
</dbReference>
<organism evidence="15">
    <name type="scientific">Tetraodon nigroviridis</name>
    <name type="common">Spotted green pufferfish</name>
    <name type="synonym">Chelonodon nigroviridis</name>
    <dbReference type="NCBI Taxonomy" id="99883"/>
    <lineage>
        <taxon>Eukaryota</taxon>
        <taxon>Metazoa</taxon>
        <taxon>Chordata</taxon>
        <taxon>Craniata</taxon>
        <taxon>Vertebrata</taxon>
        <taxon>Euteleostomi</taxon>
        <taxon>Actinopterygii</taxon>
        <taxon>Neopterygii</taxon>
        <taxon>Teleostei</taxon>
        <taxon>Neoteleostei</taxon>
        <taxon>Acanthomorphata</taxon>
        <taxon>Eupercaria</taxon>
        <taxon>Tetraodontiformes</taxon>
        <taxon>Tetradontoidea</taxon>
        <taxon>Tetraodontidae</taxon>
        <taxon>Tetraodon</taxon>
    </lineage>
</organism>
<protein>
    <submittedName>
        <fullName evidence="15">(spotted green pufferfish) hypothetical protein</fullName>
    </submittedName>
</protein>
<evidence type="ECO:0000256" key="10">
    <source>
        <dbReference type="PROSITE-ProRule" id="PRU00076"/>
    </source>
</evidence>
<evidence type="ECO:0000256" key="3">
    <source>
        <dbReference type="ARBA" id="ARBA00022525"/>
    </source>
</evidence>
<feature type="domain" description="EGF-like" evidence="13">
    <location>
        <begin position="213"/>
        <end position="258"/>
    </location>
</feature>
<gene>
    <name evidence="15" type="ORF">GSTENG00030768001</name>
</gene>
<evidence type="ECO:0000256" key="1">
    <source>
        <dbReference type="ARBA" id="ARBA00004498"/>
    </source>
</evidence>
<dbReference type="FunFam" id="2.10.25.10:FF:001228">
    <property type="entry name" value="Fibulin 1"/>
    <property type="match status" value="1"/>
</dbReference>
<dbReference type="Pfam" id="PF22914">
    <property type="entry name" value="Fibulin_C"/>
    <property type="match status" value="1"/>
</dbReference>
<dbReference type="OrthoDB" id="4062651at2759"/>
<dbReference type="PANTHER" id="PTHR24034:SF94">
    <property type="entry name" value="FIBULIN-7"/>
    <property type="match status" value="1"/>
</dbReference>
<reference evidence="15" key="1">
    <citation type="journal article" date="2004" name="Nature">
        <title>Genome duplication in the teleost fish Tetraodon nigroviridis reveals the early vertebrate proto-karyotype.</title>
        <authorList>
            <person name="Jaillon O."/>
            <person name="Aury J.-M."/>
            <person name="Brunet F."/>
            <person name="Petit J.-L."/>
            <person name="Stange-Thomann N."/>
            <person name="Mauceli E."/>
            <person name="Bouneau L."/>
            <person name="Fischer C."/>
            <person name="Ozouf-Costaz C."/>
            <person name="Bernot A."/>
            <person name="Nicaud S."/>
            <person name="Jaffe D."/>
            <person name="Fisher S."/>
            <person name="Lutfalla G."/>
            <person name="Dossat C."/>
            <person name="Segurens B."/>
            <person name="Dasilva C."/>
            <person name="Salanoubat M."/>
            <person name="Levy M."/>
            <person name="Boudet N."/>
            <person name="Castellano S."/>
            <person name="Anthouard V."/>
            <person name="Jubin C."/>
            <person name="Castelli V."/>
            <person name="Katinka M."/>
            <person name="Vacherie B."/>
            <person name="Biemont C."/>
            <person name="Skalli Z."/>
            <person name="Cattolico L."/>
            <person name="Poulain J."/>
            <person name="De Berardinis V."/>
            <person name="Cruaud C."/>
            <person name="Duprat S."/>
            <person name="Brottier P."/>
            <person name="Coutanceau J.-P."/>
            <person name="Gouzy J."/>
            <person name="Parra G."/>
            <person name="Lardier G."/>
            <person name="Chapple C."/>
            <person name="McKernan K.J."/>
            <person name="McEwan P."/>
            <person name="Bosak S."/>
            <person name="Kellis M."/>
            <person name="Volff J.-N."/>
            <person name="Guigo R."/>
            <person name="Zody M.C."/>
            <person name="Mesirov J."/>
            <person name="Lindblad-Toh K."/>
            <person name="Birren B."/>
            <person name="Nusbaum C."/>
            <person name="Kahn D."/>
            <person name="Robinson-Rechavi M."/>
            <person name="Laudet V."/>
            <person name="Schachter V."/>
            <person name="Quetier F."/>
            <person name="Saurin W."/>
            <person name="Scarpelli C."/>
            <person name="Wincker P."/>
            <person name="Lander E.S."/>
            <person name="Weissenbach J."/>
            <person name="Roest Crollius H."/>
        </authorList>
    </citation>
    <scope>NUCLEOTIDE SEQUENCE [LARGE SCALE GENOMIC DNA]</scope>
</reference>
<dbReference type="AlphaFoldDB" id="Q4RQ52"/>
<dbReference type="PROSITE" id="PS50026">
    <property type="entry name" value="EGF_3"/>
    <property type="match status" value="2"/>
</dbReference>
<keyword evidence="6" id="KW-0677">Repeat</keyword>
<keyword evidence="9" id="KW-0325">Glycoprotein</keyword>
<dbReference type="InterPro" id="IPR018097">
    <property type="entry name" value="EGF_Ca-bd_CS"/>
</dbReference>
<dbReference type="Gene3D" id="2.10.25.10">
    <property type="entry name" value="Laminin"/>
    <property type="match status" value="3"/>
</dbReference>
<feature type="disulfide bond" evidence="11">
    <location>
        <begin position="86"/>
        <end position="113"/>
    </location>
</feature>
<feature type="non-terminal residue" evidence="15">
    <location>
        <position position="1"/>
    </location>
</feature>
<dbReference type="KEGG" id="tng:GSTEN00030768G001"/>
<comment type="caution">
    <text evidence="15">The sequence shown here is derived from an EMBL/GenBank/DDBJ whole genome shotgun (WGS) entry which is preliminary data.</text>
</comment>
<sequence>QTCMDKHQVVGVLRQMEKFLKGQEMRFTEGLRIMKSKLATLQNSVSKMPQADQSAAPTSCPPLGAPAFGTKFGSKHFVGHEVHFTCSQGYHLAGSATRVCQDNGTWSGVSTVCKVMSQCASNPCQNGGTCVAGLNQYRCTCPQRWSGSHCQHPTQTGASPARLLNAAPPEWSVVNDPAFSRRPRCAQVNQEQHCSCDAGFHMSGTTDSSICQDVNECEVYRLDRGGKLCLHECVNVPGSYRCSCPSGYKLLPDGRSCEAAGPNPSLDGPSTIPQAGDESVNESRDAESCSRPHVDECLSQQHNCSRGTTCINTGGGFQCVSPECPRSHGNTSYVKTSPFQCERNPCPMDSRSCHLSPKTMSFHYLSLPSNLKTPATLFRMATAAAPGHAGPDSLRFGILGGNSRGFFIMQRSDRQTGELILVQPLRGPQEVSVDVDMSEYSERIFQAKHVARVHVFVSPYNF</sequence>
<dbReference type="Pfam" id="PF00084">
    <property type="entry name" value="Sushi"/>
    <property type="match status" value="1"/>
</dbReference>
<evidence type="ECO:0000256" key="8">
    <source>
        <dbReference type="ARBA" id="ARBA00023157"/>
    </source>
</evidence>
<keyword evidence="3" id="KW-0964">Secreted</keyword>
<dbReference type="InterPro" id="IPR035976">
    <property type="entry name" value="Sushi/SCR/CCP_sf"/>
</dbReference>
<feature type="domain" description="Sushi" evidence="14">
    <location>
        <begin position="58"/>
        <end position="115"/>
    </location>
</feature>
<feature type="disulfide bond" evidence="10">
    <location>
        <begin position="141"/>
        <end position="150"/>
    </location>
</feature>
<evidence type="ECO:0000256" key="5">
    <source>
        <dbReference type="ARBA" id="ARBA00022536"/>
    </source>
</evidence>
<dbReference type="SMART" id="SM00179">
    <property type="entry name" value="EGF_CA"/>
    <property type="match status" value="3"/>
</dbReference>
<keyword evidence="8 10" id="KW-1015">Disulfide bond</keyword>
<comment type="caution">
    <text evidence="10">Lacks conserved residue(s) required for the propagation of feature annotation.</text>
</comment>
<keyword evidence="11" id="KW-0768">Sushi</keyword>
<comment type="similarity">
    <text evidence="2">Belongs to the fibulin family.</text>
</comment>
<keyword evidence="7" id="KW-0106">Calcium</keyword>
<reference evidence="15" key="2">
    <citation type="submission" date="2004-02" db="EMBL/GenBank/DDBJ databases">
        <authorList>
            <consortium name="Genoscope"/>
            <consortium name="Whitehead Institute Centre for Genome Research"/>
        </authorList>
    </citation>
    <scope>NUCLEOTIDE SEQUENCE</scope>
</reference>
<evidence type="ECO:0000256" key="2">
    <source>
        <dbReference type="ARBA" id="ARBA00006127"/>
    </source>
</evidence>
<dbReference type="PANTHER" id="PTHR24034">
    <property type="entry name" value="EGF-LIKE DOMAIN-CONTAINING PROTEIN"/>
    <property type="match status" value="1"/>
</dbReference>
<dbReference type="FunFam" id="2.10.25.10:FF:000143">
    <property type="entry name" value="Protein crumbs 1"/>
    <property type="match status" value="1"/>
</dbReference>
<evidence type="ECO:0000313" key="15">
    <source>
        <dbReference type="EMBL" id="CAG09480.1"/>
    </source>
</evidence>
<dbReference type="Pfam" id="PF14670">
    <property type="entry name" value="FXa_inhibition"/>
    <property type="match status" value="1"/>
</dbReference>